<dbReference type="RefSeq" id="XP_035579342.1">
    <property type="nucleotide sequence ID" value="XM_035723449.1"/>
</dbReference>
<comment type="subcellular location">
    <subcellularLocation>
        <location evidence="2">Mitochondrion inner membrane</location>
        <topology evidence="2">Single-pass membrane protein</topology>
        <orientation evidence="2">Matrix side</orientation>
    </subcellularLocation>
</comment>
<evidence type="ECO:0000256" key="13">
    <source>
        <dbReference type="ARBA" id="ARBA00023136"/>
    </source>
</evidence>
<evidence type="ECO:0000256" key="3">
    <source>
        <dbReference type="ARBA" id="ARBA00007393"/>
    </source>
</evidence>
<dbReference type="InterPro" id="IPR012575">
    <property type="entry name" value="NDUB1"/>
</dbReference>
<evidence type="ECO:0000256" key="14">
    <source>
        <dbReference type="ARBA" id="ARBA00030377"/>
    </source>
</evidence>
<evidence type="ECO:0000256" key="11">
    <source>
        <dbReference type="ARBA" id="ARBA00022989"/>
    </source>
</evidence>
<evidence type="ECO:0000313" key="16">
    <source>
        <dbReference type="Proteomes" id="UP000515165"/>
    </source>
</evidence>
<dbReference type="PANTHER" id="PTHR15222:SF2">
    <property type="entry name" value="NADH DEHYDROGENASE [UBIQUINONE] 1 BETA SUBCOMPLEX SUBUNIT 1"/>
    <property type="match status" value="1"/>
</dbReference>
<comment type="function">
    <text evidence="1">Accessory subunit of the mitochondrial membrane respiratory chain NADH dehydrogenase (Complex I) that is believed not to be involved in catalysis. Complex I functions in the transfer of electrons from NADH to the respiratory chain. The immediate electron acceptor for the enzyme is believed to be ubiquinone.</text>
</comment>
<comment type="similarity">
    <text evidence="3">Belongs to the complex I NDUFB1 subunit family.</text>
</comment>
<protein>
    <recommendedName>
        <fullName evidence="5">NADH dehydrogenase [ubiquinone] 1 beta subcomplex subunit 1</fullName>
    </recommendedName>
    <alternativeName>
        <fullName evidence="15">Complex I-MNLL</fullName>
    </alternativeName>
    <alternativeName>
        <fullName evidence="14">NADH-ubiquinone oxidoreductase MNLL subunit</fullName>
    </alternativeName>
</protein>
<dbReference type="GO" id="GO:0005743">
    <property type="term" value="C:mitochondrial inner membrane"/>
    <property type="evidence" value="ECO:0007669"/>
    <property type="project" value="UniProtKB-SubCell"/>
</dbReference>
<keyword evidence="8" id="KW-0812">Transmembrane</keyword>
<dbReference type="Proteomes" id="UP000515165">
    <property type="component" value="Chromosome 1"/>
</dbReference>
<evidence type="ECO:0000256" key="12">
    <source>
        <dbReference type="ARBA" id="ARBA00023128"/>
    </source>
</evidence>
<dbReference type="AlphaFoldDB" id="A0A6P9FFB2"/>
<dbReference type="GeneID" id="113916205"/>
<comment type="subunit">
    <text evidence="4">Complex I is composed of 45 different subunits.</text>
</comment>
<evidence type="ECO:0000256" key="15">
    <source>
        <dbReference type="ARBA" id="ARBA00033364"/>
    </source>
</evidence>
<dbReference type="PANTHER" id="PTHR15222">
    <property type="entry name" value="NADH DEHYDROGENASE [UBIQUINONE] 1 BETA SUBCOMPLEX SUBUNIT 1"/>
    <property type="match status" value="1"/>
</dbReference>
<organism evidence="16 17">
    <name type="scientific">Zalophus californianus</name>
    <name type="common">California sealion</name>
    <dbReference type="NCBI Taxonomy" id="9704"/>
    <lineage>
        <taxon>Eukaryota</taxon>
        <taxon>Metazoa</taxon>
        <taxon>Chordata</taxon>
        <taxon>Craniata</taxon>
        <taxon>Vertebrata</taxon>
        <taxon>Euteleostomi</taxon>
        <taxon>Mammalia</taxon>
        <taxon>Eutheria</taxon>
        <taxon>Laurasiatheria</taxon>
        <taxon>Carnivora</taxon>
        <taxon>Caniformia</taxon>
        <taxon>Pinnipedia</taxon>
        <taxon>Otariidae</taxon>
        <taxon>Zalophus</taxon>
    </lineage>
</organism>
<evidence type="ECO:0000256" key="10">
    <source>
        <dbReference type="ARBA" id="ARBA00022982"/>
    </source>
</evidence>
<reference evidence="17" key="1">
    <citation type="submission" date="2025-08" db="UniProtKB">
        <authorList>
            <consortium name="RefSeq"/>
        </authorList>
    </citation>
    <scope>IDENTIFICATION</scope>
    <source>
        <tissue evidence="17">Blood</tissue>
    </source>
</reference>
<evidence type="ECO:0000256" key="1">
    <source>
        <dbReference type="ARBA" id="ARBA00003335"/>
    </source>
</evidence>
<gene>
    <name evidence="17" type="primary">LOC113916205</name>
</gene>
<keyword evidence="16" id="KW-1185">Reference proteome</keyword>
<evidence type="ECO:0000256" key="8">
    <source>
        <dbReference type="ARBA" id="ARBA00022692"/>
    </source>
</evidence>
<keyword evidence="9" id="KW-0999">Mitochondrion inner membrane</keyword>
<evidence type="ECO:0000256" key="6">
    <source>
        <dbReference type="ARBA" id="ARBA00022448"/>
    </source>
</evidence>
<keyword evidence="13" id="KW-0472">Membrane</keyword>
<dbReference type="OrthoDB" id="9923602at2759"/>
<keyword evidence="6" id="KW-0813">Transport</keyword>
<evidence type="ECO:0000256" key="9">
    <source>
        <dbReference type="ARBA" id="ARBA00022792"/>
    </source>
</evidence>
<evidence type="ECO:0000256" key="5">
    <source>
        <dbReference type="ARBA" id="ARBA00018678"/>
    </source>
</evidence>
<evidence type="ECO:0000313" key="17">
    <source>
        <dbReference type="RefSeq" id="XP_035579342.1"/>
    </source>
</evidence>
<keyword evidence="7" id="KW-0679">Respiratory chain</keyword>
<dbReference type="KEGG" id="zca:113916205"/>
<keyword evidence="11" id="KW-1133">Transmembrane helix</keyword>
<keyword evidence="10" id="KW-0249">Electron transport</keyword>
<evidence type="ECO:0000256" key="4">
    <source>
        <dbReference type="ARBA" id="ARBA00011533"/>
    </source>
</evidence>
<accession>A0A6P9FFB2</accession>
<sequence length="57" mass="6898">MNVIQIARDHRLHILMPVGFVLGRYLDRKNAEKLTAFWNRSVLFKREQRRCEGVTWK</sequence>
<keyword evidence="12" id="KW-0496">Mitochondrion</keyword>
<proteinExistence type="inferred from homology"/>
<evidence type="ECO:0000256" key="2">
    <source>
        <dbReference type="ARBA" id="ARBA00004298"/>
    </source>
</evidence>
<evidence type="ECO:0000256" key="7">
    <source>
        <dbReference type="ARBA" id="ARBA00022660"/>
    </source>
</evidence>
<dbReference type="Pfam" id="PF08040">
    <property type="entry name" value="NADH_oxidored"/>
    <property type="match status" value="1"/>
</dbReference>
<name>A0A6P9FFB2_ZALCA</name>